<dbReference type="EMBL" id="LXQA010014926">
    <property type="protein sequence ID" value="MCH88827.1"/>
    <property type="molecule type" value="Genomic_DNA"/>
</dbReference>
<feature type="region of interest" description="Disordered" evidence="1">
    <location>
        <begin position="1"/>
        <end position="130"/>
    </location>
</feature>
<evidence type="ECO:0000256" key="1">
    <source>
        <dbReference type="SAM" id="MobiDB-lite"/>
    </source>
</evidence>
<sequence length="130" mass="15098">MEEKDRKFYSNPSHAKNFGQYSPPVPADLLEKLAAMKVQQQTDPQPNQSSNQHNTSFPHPQQNSHNTMESMQSTQEERIKRAHRLSYNQELQLMDTATDTTKQDQMVQIKRQKMEEKSRVGTARQASPRQ</sequence>
<accession>A0A392MMU9</accession>
<comment type="caution">
    <text evidence="2">The sequence shown here is derived from an EMBL/GenBank/DDBJ whole genome shotgun (WGS) entry which is preliminary data.</text>
</comment>
<keyword evidence="3" id="KW-1185">Reference proteome</keyword>
<dbReference type="AlphaFoldDB" id="A0A392MMU9"/>
<reference evidence="2 3" key="1">
    <citation type="journal article" date="2018" name="Front. Plant Sci.">
        <title>Red Clover (Trifolium pratense) and Zigzag Clover (T. medium) - A Picture of Genomic Similarities and Differences.</title>
        <authorList>
            <person name="Dluhosova J."/>
            <person name="Istvanek J."/>
            <person name="Nedelnik J."/>
            <person name="Repkova J."/>
        </authorList>
    </citation>
    <scope>NUCLEOTIDE SEQUENCE [LARGE SCALE GENOMIC DNA]</scope>
    <source>
        <strain evidence="3">cv. 10/8</strain>
        <tissue evidence="2">Leaf</tissue>
    </source>
</reference>
<organism evidence="2 3">
    <name type="scientific">Trifolium medium</name>
    <dbReference type="NCBI Taxonomy" id="97028"/>
    <lineage>
        <taxon>Eukaryota</taxon>
        <taxon>Viridiplantae</taxon>
        <taxon>Streptophyta</taxon>
        <taxon>Embryophyta</taxon>
        <taxon>Tracheophyta</taxon>
        <taxon>Spermatophyta</taxon>
        <taxon>Magnoliopsida</taxon>
        <taxon>eudicotyledons</taxon>
        <taxon>Gunneridae</taxon>
        <taxon>Pentapetalae</taxon>
        <taxon>rosids</taxon>
        <taxon>fabids</taxon>
        <taxon>Fabales</taxon>
        <taxon>Fabaceae</taxon>
        <taxon>Papilionoideae</taxon>
        <taxon>50 kb inversion clade</taxon>
        <taxon>NPAAA clade</taxon>
        <taxon>Hologalegina</taxon>
        <taxon>IRL clade</taxon>
        <taxon>Trifolieae</taxon>
        <taxon>Trifolium</taxon>
    </lineage>
</organism>
<evidence type="ECO:0000313" key="2">
    <source>
        <dbReference type="EMBL" id="MCH88827.1"/>
    </source>
</evidence>
<name>A0A392MMU9_9FABA</name>
<protein>
    <submittedName>
        <fullName evidence="2">Uncharacterized protein</fullName>
    </submittedName>
</protein>
<evidence type="ECO:0000313" key="3">
    <source>
        <dbReference type="Proteomes" id="UP000265520"/>
    </source>
</evidence>
<gene>
    <name evidence="2" type="ORF">A2U01_0009720</name>
</gene>
<feature type="compositionally biased region" description="Polar residues" evidence="1">
    <location>
        <begin position="86"/>
        <end position="106"/>
    </location>
</feature>
<proteinExistence type="predicted"/>
<feature type="compositionally biased region" description="Polar residues" evidence="1">
    <location>
        <begin position="38"/>
        <end position="74"/>
    </location>
</feature>
<dbReference type="Proteomes" id="UP000265520">
    <property type="component" value="Unassembled WGS sequence"/>
</dbReference>